<reference evidence="2" key="2">
    <citation type="submission" date="2021-09" db="EMBL/GenBank/DDBJ databases">
        <authorList>
            <person name="Gilroy R."/>
        </authorList>
    </citation>
    <scope>NUCLEOTIDE SEQUENCE</scope>
    <source>
        <strain evidence="2">CHK171-7178</strain>
    </source>
</reference>
<protein>
    <submittedName>
        <fullName evidence="2">Uncharacterized protein</fullName>
    </submittedName>
</protein>
<dbReference type="AlphaFoldDB" id="A0A921KFM4"/>
<feature type="transmembrane region" description="Helical" evidence="1">
    <location>
        <begin position="68"/>
        <end position="87"/>
    </location>
</feature>
<feature type="transmembrane region" description="Helical" evidence="1">
    <location>
        <begin position="186"/>
        <end position="214"/>
    </location>
</feature>
<accession>A0A921KFM4</accession>
<proteinExistence type="predicted"/>
<feature type="transmembrane region" description="Helical" evidence="1">
    <location>
        <begin position="20"/>
        <end position="42"/>
    </location>
</feature>
<gene>
    <name evidence="2" type="ORF">K8V56_19665</name>
</gene>
<evidence type="ECO:0000256" key="1">
    <source>
        <dbReference type="SAM" id="Phobius"/>
    </source>
</evidence>
<comment type="caution">
    <text evidence="2">The sequence shown here is derived from an EMBL/GenBank/DDBJ whole genome shotgun (WGS) entry which is preliminary data.</text>
</comment>
<feature type="transmembrane region" description="Helical" evidence="1">
    <location>
        <begin position="220"/>
        <end position="241"/>
    </location>
</feature>
<organism evidence="2 3">
    <name type="scientific">Sporosarcina psychrophila</name>
    <name type="common">Bacillus psychrophilus</name>
    <dbReference type="NCBI Taxonomy" id="1476"/>
    <lineage>
        <taxon>Bacteria</taxon>
        <taxon>Bacillati</taxon>
        <taxon>Bacillota</taxon>
        <taxon>Bacilli</taxon>
        <taxon>Bacillales</taxon>
        <taxon>Caryophanaceae</taxon>
        <taxon>Sporosarcina</taxon>
    </lineage>
</organism>
<feature type="transmembrane region" description="Helical" evidence="1">
    <location>
        <begin position="152"/>
        <end position="174"/>
    </location>
</feature>
<keyword evidence="1" id="KW-1133">Transmembrane helix</keyword>
<name>A0A921KFM4_SPOPS</name>
<feature type="transmembrane region" description="Helical" evidence="1">
    <location>
        <begin position="107"/>
        <end position="132"/>
    </location>
</feature>
<sequence length="249" mass="26628">MYLTEPRLTDVVKKQLSHKLSAYSGAFNSLLVMQLIAILLGFSTGGGGSSNGGTLTIDYSYSTGDTSLIFTFLWALSTGALITTAAYRNDAFSLVSNRISHNISSFLFLLFASAIGGVLAALAGSIIKFTSLLQNNALFLESSGLFSSPADFFVRILTSVLYTILFAALGYMAGSFIQRSKLIIPLLIAALFVLPQLGLNIGGVDLIARIIAFFGTETSLLVFLAKVVVSICIFFAVSITVTNKMEVRK</sequence>
<dbReference type="EMBL" id="DYWT01000293">
    <property type="protein sequence ID" value="HJF33986.1"/>
    <property type="molecule type" value="Genomic_DNA"/>
</dbReference>
<keyword evidence="1" id="KW-0472">Membrane</keyword>
<evidence type="ECO:0000313" key="2">
    <source>
        <dbReference type="EMBL" id="HJF33986.1"/>
    </source>
</evidence>
<reference evidence="2" key="1">
    <citation type="journal article" date="2021" name="PeerJ">
        <title>Extensive microbial diversity within the chicken gut microbiome revealed by metagenomics and culture.</title>
        <authorList>
            <person name="Gilroy R."/>
            <person name="Ravi A."/>
            <person name="Getino M."/>
            <person name="Pursley I."/>
            <person name="Horton D.L."/>
            <person name="Alikhan N.F."/>
            <person name="Baker D."/>
            <person name="Gharbi K."/>
            <person name="Hall N."/>
            <person name="Watson M."/>
            <person name="Adriaenssens E.M."/>
            <person name="Foster-Nyarko E."/>
            <person name="Jarju S."/>
            <person name="Secka A."/>
            <person name="Antonio M."/>
            <person name="Oren A."/>
            <person name="Chaudhuri R.R."/>
            <person name="La Ragione R."/>
            <person name="Hildebrand F."/>
            <person name="Pallen M.J."/>
        </authorList>
    </citation>
    <scope>NUCLEOTIDE SEQUENCE</scope>
    <source>
        <strain evidence="2">CHK171-7178</strain>
    </source>
</reference>
<dbReference type="Proteomes" id="UP000698173">
    <property type="component" value="Unassembled WGS sequence"/>
</dbReference>
<keyword evidence="1" id="KW-0812">Transmembrane</keyword>
<evidence type="ECO:0000313" key="3">
    <source>
        <dbReference type="Proteomes" id="UP000698173"/>
    </source>
</evidence>